<dbReference type="EMBL" id="JANJYI010000008">
    <property type="protein sequence ID" value="KAK2638606.1"/>
    <property type="molecule type" value="Genomic_DNA"/>
</dbReference>
<gene>
    <name evidence="1" type="ORF">Ddye_026401</name>
</gene>
<evidence type="ECO:0000313" key="1">
    <source>
        <dbReference type="EMBL" id="KAK2638606.1"/>
    </source>
</evidence>
<evidence type="ECO:0000313" key="2">
    <source>
        <dbReference type="Proteomes" id="UP001280121"/>
    </source>
</evidence>
<accession>A0AAD9TM71</accession>
<comment type="caution">
    <text evidence="1">The sequence shown here is derived from an EMBL/GenBank/DDBJ whole genome shotgun (WGS) entry which is preliminary data.</text>
</comment>
<reference evidence="1" key="1">
    <citation type="journal article" date="2023" name="Plant J.">
        <title>Genome sequences and population genomics provide insights into the demographic history, inbreeding, and mutation load of two 'living fossil' tree species of Dipteronia.</title>
        <authorList>
            <person name="Feng Y."/>
            <person name="Comes H.P."/>
            <person name="Chen J."/>
            <person name="Zhu S."/>
            <person name="Lu R."/>
            <person name="Zhang X."/>
            <person name="Li P."/>
            <person name="Qiu J."/>
            <person name="Olsen K.M."/>
            <person name="Qiu Y."/>
        </authorList>
    </citation>
    <scope>NUCLEOTIDE SEQUENCE</scope>
    <source>
        <strain evidence="1">KIB01</strain>
    </source>
</reference>
<sequence>MEVPVVVWTSTSRISVISNQPLVAIHVVFSLVHAHCLTLRVEEIRKQNAVLRSLILQLNTQFSTKIKTHFRPFTKKQTTSTSLHFFFQILKSTHTNISVPTTYQPHLEPTNHFLYQTVKRQIPGEISCSTSLWHFIERF</sequence>
<organism evidence="1 2">
    <name type="scientific">Dipteronia dyeriana</name>
    <dbReference type="NCBI Taxonomy" id="168575"/>
    <lineage>
        <taxon>Eukaryota</taxon>
        <taxon>Viridiplantae</taxon>
        <taxon>Streptophyta</taxon>
        <taxon>Embryophyta</taxon>
        <taxon>Tracheophyta</taxon>
        <taxon>Spermatophyta</taxon>
        <taxon>Magnoliopsida</taxon>
        <taxon>eudicotyledons</taxon>
        <taxon>Gunneridae</taxon>
        <taxon>Pentapetalae</taxon>
        <taxon>rosids</taxon>
        <taxon>malvids</taxon>
        <taxon>Sapindales</taxon>
        <taxon>Sapindaceae</taxon>
        <taxon>Hippocastanoideae</taxon>
        <taxon>Acereae</taxon>
        <taxon>Dipteronia</taxon>
    </lineage>
</organism>
<dbReference type="Proteomes" id="UP001280121">
    <property type="component" value="Unassembled WGS sequence"/>
</dbReference>
<keyword evidence="2" id="KW-1185">Reference proteome</keyword>
<protein>
    <submittedName>
        <fullName evidence="1">Uncharacterized protein</fullName>
    </submittedName>
</protein>
<name>A0AAD9TM71_9ROSI</name>
<proteinExistence type="predicted"/>
<dbReference type="AlphaFoldDB" id="A0AAD9TM71"/>